<keyword evidence="5 6" id="KW-0234">DNA repair</keyword>
<accession>A0AA87RHW2</accession>
<keyword evidence="8" id="KW-0347">Helicase</keyword>
<keyword evidence="9" id="KW-1185">Reference proteome</keyword>
<comment type="subunit">
    <text evidence="6">Homotetramer. Forms an RuvA(8)-RuvB(12)-Holliday junction (HJ) complex. HJ DNA is sandwiched between 2 RuvA tetramers; dsDNA enters through RuvA and exits via RuvB. An RuvB hexamer assembles on each DNA strand where it exits the tetramer. Each RuvB hexamer is contacted by two RuvA subunits (via domain III) on 2 adjacent RuvB subunits; this complex drives branch migration. In the full resolvosome a probable DNA-RuvA(4)-RuvB(12)-RuvC(2) complex forms which resolves the HJ.</text>
</comment>
<dbReference type="Pfam" id="PF01330">
    <property type="entry name" value="RuvA_N"/>
    <property type="match status" value="1"/>
</dbReference>
<dbReference type="NCBIfam" id="TIGR00084">
    <property type="entry name" value="ruvA"/>
    <property type="match status" value="1"/>
</dbReference>
<keyword evidence="1 6" id="KW-0963">Cytoplasm</keyword>
<comment type="domain">
    <text evidence="6">Has three domains with a flexible linker between the domains II and III and assumes an 'L' shape. Domain III is highly mobile and contacts RuvB.</text>
</comment>
<keyword evidence="8" id="KW-0547">Nucleotide-binding</keyword>
<dbReference type="Gene3D" id="2.40.50.140">
    <property type="entry name" value="Nucleic acid-binding proteins"/>
    <property type="match status" value="1"/>
</dbReference>
<dbReference type="GO" id="GO:0000400">
    <property type="term" value="F:four-way junction DNA binding"/>
    <property type="evidence" value="ECO:0007669"/>
    <property type="project" value="UniProtKB-UniRule"/>
</dbReference>
<dbReference type="Pfam" id="PF07499">
    <property type="entry name" value="RuvA_C"/>
    <property type="match status" value="1"/>
</dbReference>
<comment type="caution">
    <text evidence="8">The sequence shown here is derived from an EMBL/GenBank/DDBJ whole genome shotgun (WGS) entry which is preliminary data.</text>
</comment>
<evidence type="ECO:0000256" key="4">
    <source>
        <dbReference type="ARBA" id="ARBA00023172"/>
    </source>
</evidence>
<dbReference type="GO" id="GO:0005737">
    <property type="term" value="C:cytoplasm"/>
    <property type="evidence" value="ECO:0007669"/>
    <property type="project" value="UniProtKB-SubCell"/>
</dbReference>
<keyword evidence="3 6" id="KW-0238">DNA-binding</keyword>
<feature type="domain" description="Helix-hairpin-helix DNA-binding motif class 1" evidence="7">
    <location>
        <begin position="108"/>
        <end position="127"/>
    </location>
</feature>
<dbReference type="GO" id="GO:0005524">
    <property type="term" value="F:ATP binding"/>
    <property type="evidence" value="ECO:0007669"/>
    <property type="project" value="InterPro"/>
</dbReference>
<gene>
    <name evidence="6 8" type="primary">ruvA</name>
    <name evidence="8" type="ORF">ABA31_19110</name>
</gene>
<dbReference type="InterPro" id="IPR010994">
    <property type="entry name" value="RuvA_2-like"/>
</dbReference>
<dbReference type="SUPFAM" id="SSF47781">
    <property type="entry name" value="RuvA domain 2-like"/>
    <property type="match status" value="1"/>
</dbReference>
<evidence type="ECO:0000256" key="5">
    <source>
        <dbReference type="ARBA" id="ARBA00023204"/>
    </source>
</evidence>
<evidence type="ECO:0000259" key="7">
    <source>
        <dbReference type="SMART" id="SM00278"/>
    </source>
</evidence>
<dbReference type="AlphaFoldDB" id="A0AA87RHW2"/>
<dbReference type="Proteomes" id="UP000321749">
    <property type="component" value="Unassembled WGS sequence"/>
</dbReference>
<evidence type="ECO:0000256" key="1">
    <source>
        <dbReference type="ARBA" id="ARBA00022490"/>
    </source>
</evidence>
<dbReference type="SUPFAM" id="SSF46929">
    <property type="entry name" value="DNA helicase RuvA subunit, C-terminal domain"/>
    <property type="match status" value="1"/>
</dbReference>
<dbReference type="GO" id="GO:0048476">
    <property type="term" value="C:Holliday junction resolvase complex"/>
    <property type="evidence" value="ECO:0007669"/>
    <property type="project" value="UniProtKB-UniRule"/>
</dbReference>
<dbReference type="GO" id="GO:0006310">
    <property type="term" value="P:DNA recombination"/>
    <property type="evidence" value="ECO:0007669"/>
    <property type="project" value="UniProtKB-UniRule"/>
</dbReference>
<keyword evidence="4 6" id="KW-0233">DNA recombination</keyword>
<dbReference type="InterPro" id="IPR000085">
    <property type="entry name" value="RuvA"/>
</dbReference>
<organism evidence="8 9">
    <name type="scientific">Agrococcus baldri</name>
    <dbReference type="NCBI Taxonomy" id="153730"/>
    <lineage>
        <taxon>Bacteria</taxon>
        <taxon>Bacillati</taxon>
        <taxon>Actinomycetota</taxon>
        <taxon>Actinomycetes</taxon>
        <taxon>Micrococcales</taxon>
        <taxon>Microbacteriaceae</taxon>
        <taxon>Agrococcus</taxon>
    </lineage>
</organism>
<dbReference type="SUPFAM" id="SSF50249">
    <property type="entry name" value="Nucleic acid-binding proteins"/>
    <property type="match status" value="1"/>
</dbReference>
<evidence type="ECO:0000313" key="9">
    <source>
        <dbReference type="Proteomes" id="UP000321749"/>
    </source>
</evidence>
<dbReference type="HAMAP" id="MF_00031">
    <property type="entry name" value="DNA_HJ_migration_RuvA"/>
    <property type="match status" value="1"/>
</dbReference>
<proteinExistence type="inferred from homology"/>
<dbReference type="GO" id="GO:0009379">
    <property type="term" value="C:Holliday junction helicase complex"/>
    <property type="evidence" value="ECO:0007669"/>
    <property type="project" value="InterPro"/>
</dbReference>
<dbReference type="InterPro" id="IPR003583">
    <property type="entry name" value="Hlx-hairpin-Hlx_DNA-bd_motif"/>
</dbReference>
<dbReference type="InterPro" id="IPR013849">
    <property type="entry name" value="DNA_helicase_Holl-junc_RuvA_I"/>
</dbReference>
<evidence type="ECO:0000256" key="2">
    <source>
        <dbReference type="ARBA" id="ARBA00022763"/>
    </source>
</evidence>
<dbReference type="EMBL" id="BJUU01000011">
    <property type="protein sequence ID" value="GEK80560.1"/>
    <property type="molecule type" value="Genomic_DNA"/>
</dbReference>
<evidence type="ECO:0000256" key="6">
    <source>
        <dbReference type="HAMAP-Rule" id="MF_00031"/>
    </source>
</evidence>
<name>A0AA87RHW2_9MICO</name>
<protein>
    <recommendedName>
        <fullName evidence="6">Holliday junction branch migration complex subunit RuvA</fullName>
    </recommendedName>
</protein>
<evidence type="ECO:0000313" key="8">
    <source>
        <dbReference type="EMBL" id="GEK80560.1"/>
    </source>
</evidence>
<reference evidence="8 9" key="1">
    <citation type="submission" date="2019-07" db="EMBL/GenBank/DDBJ databases">
        <title>Whole genome shotgun sequence of Agrococcus baldri NBRC 103055.</title>
        <authorList>
            <person name="Hosoyama A."/>
            <person name="Uohara A."/>
            <person name="Ohji S."/>
            <person name="Ichikawa N."/>
        </authorList>
    </citation>
    <scope>NUCLEOTIDE SEQUENCE [LARGE SCALE GENOMIC DNA]</scope>
    <source>
        <strain evidence="8 9">NBRC 103055</strain>
    </source>
</reference>
<comment type="caution">
    <text evidence="6">Lacks conserved residue(s) required for the propagation of feature annotation.</text>
</comment>
<feature type="region of interest" description="Domain III" evidence="6">
    <location>
        <begin position="144"/>
        <end position="199"/>
    </location>
</feature>
<comment type="subcellular location">
    <subcellularLocation>
        <location evidence="6">Cytoplasm</location>
    </subcellularLocation>
</comment>
<dbReference type="GO" id="GO:0006281">
    <property type="term" value="P:DNA repair"/>
    <property type="evidence" value="ECO:0007669"/>
    <property type="project" value="UniProtKB-UniRule"/>
</dbReference>
<dbReference type="InterPro" id="IPR036267">
    <property type="entry name" value="RuvA_C_sf"/>
</dbReference>
<dbReference type="CDD" id="cd14332">
    <property type="entry name" value="UBA_RuvA_C"/>
    <property type="match status" value="1"/>
</dbReference>
<dbReference type="Gene3D" id="1.10.8.10">
    <property type="entry name" value="DNA helicase RuvA subunit, C-terminal domain"/>
    <property type="match status" value="1"/>
</dbReference>
<dbReference type="Pfam" id="PF14520">
    <property type="entry name" value="HHH_5"/>
    <property type="match status" value="1"/>
</dbReference>
<comment type="similarity">
    <text evidence="6">Belongs to the RuvA family.</text>
</comment>
<keyword evidence="2 6" id="KW-0227">DNA damage</keyword>
<evidence type="ECO:0000256" key="3">
    <source>
        <dbReference type="ARBA" id="ARBA00023125"/>
    </source>
</evidence>
<keyword evidence="8" id="KW-0067">ATP-binding</keyword>
<comment type="function">
    <text evidence="6">The RuvA-RuvB-RuvC complex processes Holliday junction (HJ) DNA during genetic recombination and DNA repair, while the RuvA-RuvB complex plays an important role in the rescue of blocked DNA replication forks via replication fork reversal (RFR). RuvA specifically binds to HJ cruciform DNA, conferring on it an open structure. The RuvB hexamer acts as an ATP-dependent pump, pulling dsDNA into and through the RuvAB complex. HJ branch migration allows RuvC to scan DNA until it finds its consensus sequence, where it cleaves and resolves the cruciform DNA.</text>
</comment>
<dbReference type="GO" id="GO:0009378">
    <property type="term" value="F:four-way junction helicase activity"/>
    <property type="evidence" value="ECO:0007669"/>
    <property type="project" value="InterPro"/>
</dbReference>
<keyword evidence="8" id="KW-0378">Hydrolase</keyword>
<dbReference type="InterPro" id="IPR011114">
    <property type="entry name" value="RuvA_C"/>
</dbReference>
<dbReference type="InterPro" id="IPR012340">
    <property type="entry name" value="NA-bd_OB-fold"/>
</dbReference>
<dbReference type="SMART" id="SM00278">
    <property type="entry name" value="HhH1"/>
    <property type="match status" value="2"/>
</dbReference>
<dbReference type="Gene3D" id="1.10.150.20">
    <property type="entry name" value="5' to 3' exonuclease, C-terminal subdomain"/>
    <property type="match status" value="1"/>
</dbReference>
<feature type="domain" description="Helix-hairpin-helix DNA-binding motif class 1" evidence="7">
    <location>
        <begin position="73"/>
        <end position="92"/>
    </location>
</feature>
<sequence>MVISSLDGTVLSARGQRLVVGVGGIGYAVAVTPPCSLGARIGARIALHTHLVVREDELSLYGFETEAELDAFELLIAVSGVGPKSALGVLAHLTPDELSRAVDGQDEKAFKAVSGIGPKTAKLLILQLSGKLAAPAAAATAKGSDARADVLTALTGLGWAERTASDAIERAATAAPDAVGTTGTLLRAALAILGPGARS</sequence>